<dbReference type="GO" id="GO:0005813">
    <property type="term" value="C:centrosome"/>
    <property type="evidence" value="ECO:0007669"/>
    <property type="project" value="TreeGrafter"/>
</dbReference>
<feature type="compositionally biased region" description="Polar residues" evidence="2">
    <location>
        <begin position="1454"/>
        <end position="1468"/>
    </location>
</feature>
<feature type="region of interest" description="Disordered" evidence="2">
    <location>
        <begin position="1421"/>
        <end position="1526"/>
    </location>
</feature>
<accession>A0A8J9ZEK5</accession>
<protein>
    <submittedName>
        <fullName evidence="4">CEP152 protein</fullName>
    </submittedName>
</protein>
<feature type="coiled-coil region" evidence="1">
    <location>
        <begin position="691"/>
        <end position="820"/>
    </location>
</feature>
<evidence type="ECO:0000256" key="2">
    <source>
        <dbReference type="SAM" id="MobiDB-lite"/>
    </source>
</evidence>
<dbReference type="Proteomes" id="UP000838412">
    <property type="component" value="Chromosome 19"/>
</dbReference>
<evidence type="ECO:0000313" key="4">
    <source>
        <dbReference type="EMBL" id="CAH1251929.1"/>
    </source>
</evidence>
<feature type="compositionally biased region" description="Basic and acidic residues" evidence="2">
    <location>
        <begin position="1357"/>
        <end position="1366"/>
    </location>
</feature>
<dbReference type="EMBL" id="OV696704">
    <property type="protein sequence ID" value="CAH1251929.1"/>
    <property type="molecule type" value="Genomic_DNA"/>
</dbReference>
<dbReference type="PANTHER" id="PTHR10337:SF6">
    <property type="entry name" value="CENTROSOMAL PROTEIN OF 152 KDA"/>
    <property type="match status" value="1"/>
</dbReference>
<feature type="coiled-coil region" evidence="1">
    <location>
        <begin position="214"/>
        <end position="323"/>
    </location>
</feature>
<sequence length="1546" mass="177668">MDLGQSESLSRAREQHQAVVATMQQRYEQELLQLKEKVDETSSALEQERDQVEKLQRELQETRKASEEAHFERAEVMNRLTRSLEDSQKQCRELLQTGTVQEIGQLKIQLQQANTGKALSEGMYQALQDELTELREQLQMYENAAQFGVFATPPTDSHSDSYVQLGIKKDLDWKTPKIHRPTVCDNLSPEEVVVGLKAELERSLSTNRSKRGQVTRLQGDLRAMKADLETWKARAETSERKGNDLEMKIKTMERDLELSVPGGSSAGLDRLQKELDTLRDQYNTLDREYEDVKLRLEEVSSSEEQVNELNQQLKRDMAQMVSEFDQDKTQSVEKAQQACLQLHEDSTHKLREELEQQYAEQRDADLQAFEKRVADIQAELNKALHELDKVKEDYIQVCGEKDSLTDRLREEHTEEMEQKLAQLQEECAREKQDALESLKIDLEDSHKVAMATVREKWSKEQEEETRREIETKIAMAKVEWVEEQSQAKKAAIEAAVRAAEQEWLARHEAESEGDFDGRLQQAKQQWQVQQEAAVREALVRAKAQWEKEAAENREEEFHRLLATEKDAWLAQSALEKSQAIQTAVNSAEVEWLTKSQETVGRQIEQALTAARSKWMSEQALERQKHGQEMEVLRKEQLEQQEENTKRQVSIALKTARQEWEKDQRKQKELAVTRAVQEASSQLQHRMEADREKQLQETINSLQEDLQQLRIEQDNLIQQELSTARQAWEKEQSLEENWEKQELQNKIQEYTKQLERSECKVHEYKKELERLEVRWRGELDLERQRLDRDHEVDLETIVVEKERLKDRIEQLEQQGKRKEILMKKELEVLRSNLATEHQKDRQSWEQDQASQQEIWERERASLESKLAHSETRIKRLEERSKKELEFLQKNLSAEQKDLIDRLEEEKRELTEELKRALEDKGKLEGKLQGEKEKLRMKLEGKYTKEISALETRISELEKERAVAMATVQQHPSEKGKDMVQTPCQTDFDLESLPENASEGMHELRNHYLTTVNKIKDDVKQFLESSRSRTAESLKKEVTREKHLTGRKLRRYYLQCLHQLLEEEKKEGGHGSTLNSARKMAIMARALESALDSDRDDNSTTSTQEKSRGGQRSHRADTADSDHNNVGVSTNGSSRNGNRASSRRGDSRSSQARSSERTKSRSSRAGDASSVMSGRQVARNKDSGKHSSASTSDYATPKVSQRQDTMGSYLEQGSGFEGSNQKAKFPPNPARLEHSRQFHSMESLSTTAGETTSGRGSPVNVTVRPRDQFKPLSAHAHSMEDLTLSGGKISDLKTSGDQRYKNSAQKRNRVDSVSSETSVEERTDQSHIKRRQREVEKSSTRQTDSIGPEKYRHQPITKENSRSGDRRQPMRVPPPNEEMKAMLADMSVSPMKPIPLVTRHTQAPSPAPSDISVDSEYIELPTRLAVSDKPRPGRSREKENHPDQTSHNRFQLEESGFSQHTPDGTSSDQHGQGLYRTKPHSRSNVTPQTVSKSSKVSSYPKAHVAKDRHGTVHSVDGRKYTGSSAQPLRIQRLLQQDSGIDSPSNGGQ</sequence>
<proteinExistence type="predicted"/>
<feature type="compositionally biased region" description="Low complexity" evidence="2">
    <location>
        <begin position="1122"/>
        <end position="1138"/>
    </location>
</feature>
<feature type="coiled-coil region" evidence="1">
    <location>
        <begin position="459"/>
        <end position="502"/>
    </location>
</feature>
<dbReference type="InterPro" id="IPR051235">
    <property type="entry name" value="CEP152/SHC-Transforming"/>
</dbReference>
<dbReference type="Gene3D" id="1.10.287.1490">
    <property type="match status" value="1"/>
</dbReference>
<name>A0A8J9ZEK5_BRALA</name>
<feature type="compositionally biased region" description="Basic and acidic residues" evidence="2">
    <location>
        <begin position="1502"/>
        <end position="1517"/>
    </location>
</feature>
<feature type="region of interest" description="Disordered" evidence="2">
    <location>
        <begin position="1087"/>
        <end position="1229"/>
    </location>
</feature>
<feature type="compositionally biased region" description="Basic and acidic residues" evidence="2">
    <location>
        <begin position="1317"/>
        <end position="1337"/>
    </location>
</feature>
<dbReference type="InterPro" id="IPR057659">
    <property type="entry name" value="CEP152_CC"/>
</dbReference>
<feature type="compositionally biased region" description="Basic and acidic residues" evidence="2">
    <location>
        <begin position="1424"/>
        <end position="1450"/>
    </location>
</feature>
<feature type="region of interest" description="Disordered" evidence="2">
    <location>
        <begin position="1242"/>
        <end position="1262"/>
    </location>
</feature>
<dbReference type="Pfam" id="PF25770">
    <property type="entry name" value="CC_CEP63-bind_CEP152"/>
    <property type="match status" value="1"/>
</dbReference>
<feature type="compositionally biased region" description="Polar residues" evidence="2">
    <location>
        <begin position="1184"/>
        <end position="1204"/>
    </location>
</feature>
<dbReference type="PANTHER" id="PTHR10337">
    <property type="entry name" value="SHC TRANSFORMING PROTEIN"/>
    <property type="match status" value="1"/>
</dbReference>
<keyword evidence="1" id="KW-0175">Coiled coil</keyword>
<reference evidence="4" key="1">
    <citation type="submission" date="2022-01" db="EMBL/GenBank/DDBJ databases">
        <authorList>
            <person name="Braso-Vives M."/>
        </authorList>
    </citation>
    <scope>NUCLEOTIDE SEQUENCE</scope>
</reference>
<evidence type="ECO:0000256" key="1">
    <source>
        <dbReference type="SAM" id="Coils"/>
    </source>
</evidence>
<dbReference type="OrthoDB" id="10064205at2759"/>
<evidence type="ECO:0000259" key="3">
    <source>
        <dbReference type="Pfam" id="PF25770"/>
    </source>
</evidence>
<feature type="compositionally biased region" description="Polar residues" evidence="2">
    <location>
        <begin position="1242"/>
        <end position="1253"/>
    </location>
</feature>
<dbReference type="GO" id="GO:0007099">
    <property type="term" value="P:centriole replication"/>
    <property type="evidence" value="ECO:0007669"/>
    <property type="project" value="TreeGrafter"/>
</dbReference>
<feature type="coiled-coil region" evidence="1">
    <location>
        <begin position="858"/>
        <end position="965"/>
    </location>
</feature>
<feature type="region of interest" description="Disordered" evidence="2">
    <location>
        <begin position="1275"/>
        <end position="1373"/>
    </location>
</feature>
<gene>
    <name evidence="4" type="primary">CEP152</name>
    <name evidence="4" type="ORF">BLAG_LOCUS12154</name>
</gene>
<feature type="compositionally biased region" description="Basic and acidic residues" evidence="2">
    <location>
        <begin position="1288"/>
        <end position="1298"/>
    </location>
</feature>
<keyword evidence="5" id="KW-1185">Reference proteome</keyword>
<feature type="coiled-coil region" evidence="1">
    <location>
        <begin position="359"/>
        <end position="433"/>
    </location>
</feature>
<feature type="domain" description="CEP152 CEP63 binding coiled coil" evidence="3">
    <location>
        <begin position="999"/>
        <end position="1049"/>
    </location>
</feature>
<evidence type="ECO:0000313" key="5">
    <source>
        <dbReference type="Proteomes" id="UP000838412"/>
    </source>
</evidence>
<feature type="coiled-coil region" evidence="1">
    <location>
        <begin position="24"/>
        <end position="144"/>
    </location>
</feature>
<feature type="compositionally biased region" description="Basic and acidic residues" evidence="2">
    <location>
        <begin position="1112"/>
        <end position="1121"/>
    </location>
</feature>
<organism evidence="4 5">
    <name type="scientific">Branchiostoma lanceolatum</name>
    <name type="common">Common lancelet</name>
    <name type="synonym">Amphioxus lanceolatum</name>
    <dbReference type="NCBI Taxonomy" id="7740"/>
    <lineage>
        <taxon>Eukaryota</taxon>
        <taxon>Metazoa</taxon>
        <taxon>Chordata</taxon>
        <taxon>Cephalochordata</taxon>
        <taxon>Leptocardii</taxon>
        <taxon>Amphioxiformes</taxon>
        <taxon>Branchiostomatidae</taxon>
        <taxon>Branchiostoma</taxon>
    </lineage>
</organism>